<name>A0ABD0LT43_9CAEN</name>
<sequence length="422" mass="47667">MAEDNKEQDINLNSHSPGFVTGRGNTTKPWPENVTSTAAPSSQNFTLPEGCVVLQFEDFIPWDNQDNLISAEFEQFFHRVVTGWVLPMIFLIGGPTNVMNMVVFYKLGLKERINVCLFSLSLADELYMIRNMLLDGEQIYTQFTTGKYGPLAQFVINNNLLGFVGFTWVSQIISAIIASERCFCIVSPLHSQTVLKTRTTAIFIATCFIVVVGLCFVVATRYRVMCVYDPISGAVTDAIGSSEFYFQHQKFIDYLDSVVYGITIPGAALVTVTLTTIVTAVKLRQVVAKRADMSSSKISAREVAITRMLICNSILFIVCVFPISFFRWVRFFVPELNSGRRYHNTYLTAFWVLDVVAYINSSFNFFIYYKMGSRYRETFKELFCKRRCLGNQTIGNTREQESHQPVPSITRTSNISTSSGEA</sequence>
<feature type="transmembrane region" description="Helical" evidence="6">
    <location>
        <begin position="346"/>
        <end position="369"/>
    </location>
</feature>
<dbReference type="PANTHER" id="PTHR46641">
    <property type="entry name" value="FMRFAMIDE RECEPTOR-RELATED"/>
    <property type="match status" value="1"/>
</dbReference>
<feature type="domain" description="G-protein coupled receptors family 1 profile" evidence="7">
    <location>
        <begin position="96"/>
        <end position="368"/>
    </location>
</feature>
<dbReference type="Gene3D" id="1.20.1070.10">
    <property type="entry name" value="Rhodopsin 7-helix transmembrane proteins"/>
    <property type="match status" value="1"/>
</dbReference>
<feature type="region of interest" description="Disordered" evidence="5">
    <location>
        <begin position="1"/>
        <end position="42"/>
    </location>
</feature>
<dbReference type="InterPro" id="IPR052954">
    <property type="entry name" value="GPCR-Ligand_Int"/>
</dbReference>
<evidence type="ECO:0000256" key="3">
    <source>
        <dbReference type="ARBA" id="ARBA00022989"/>
    </source>
</evidence>
<evidence type="ECO:0000256" key="1">
    <source>
        <dbReference type="ARBA" id="ARBA00004370"/>
    </source>
</evidence>
<feature type="region of interest" description="Disordered" evidence="5">
    <location>
        <begin position="397"/>
        <end position="422"/>
    </location>
</feature>
<proteinExistence type="predicted"/>
<protein>
    <recommendedName>
        <fullName evidence="7">G-protein coupled receptors family 1 profile domain-containing protein</fullName>
    </recommendedName>
</protein>
<dbReference type="InterPro" id="IPR019427">
    <property type="entry name" value="7TM_GPCR_serpentine_rcpt_Srw"/>
</dbReference>
<dbReference type="SUPFAM" id="SSF81321">
    <property type="entry name" value="Family A G protein-coupled receptor-like"/>
    <property type="match status" value="1"/>
</dbReference>
<dbReference type="Pfam" id="PF10324">
    <property type="entry name" value="7TM_GPCR_Srw"/>
    <property type="match status" value="1"/>
</dbReference>
<evidence type="ECO:0000259" key="7">
    <source>
        <dbReference type="PROSITE" id="PS50262"/>
    </source>
</evidence>
<dbReference type="GO" id="GO:0016020">
    <property type="term" value="C:membrane"/>
    <property type="evidence" value="ECO:0007669"/>
    <property type="project" value="UniProtKB-SubCell"/>
</dbReference>
<evidence type="ECO:0000313" key="9">
    <source>
        <dbReference type="Proteomes" id="UP001519460"/>
    </source>
</evidence>
<feature type="transmembrane region" description="Helical" evidence="6">
    <location>
        <begin position="304"/>
        <end position="326"/>
    </location>
</feature>
<feature type="compositionally biased region" description="Polar residues" evidence="5">
    <location>
        <begin position="23"/>
        <end position="42"/>
    </location>
</feature>
<evidence type="ECO:0000256" key="5">
    <source>
        <dbReference type="SAM" id="MobiDB-lite"/>
    </source>
</evidence>
<reference evidence="8 9" key="1">
    <citation type="journal article" date="2023" name="Sci. Data">
        <title>Genome assembly of the Korean intertidal mud-creeper Batillaria attramentaria.</title>
        <authorList>
            <person name="Patra A.K."/>
            <person name="Ho P.T."/>
            <person name="Jun S."/>
            <person name="Lee S.J."/>
            <person name="Kim Y."/>
            <person name="Won Y.J."/>
        </authorList>
    </citation>
    <scope>NUCLEOTIDE SEQUENCE [LARGE SCALE GENOMIC DNA]</scope>
    <source>
        <strain evidence="8">Wonlab-2016</strain>
    </source>
</reference>
<evidence type="ECO:0000256" key="6">
    <source>
        <dbReference type="SAM" id="Phobius"/>
    </source>
</evidence>
<keyword evidence="3 6" id="KW-1133">Transmembrane helix</keyword>
<dbReference type="Proteomes" id="UP001519460">
    <property type="component" value="Unassembled WGS sequence"/>
</dbReference>
<organism evidence="8 9">
    <name type="scientific">Batillaria attramentaria</name>
    <dbReference type="NCBI Taxonomy" id="370345"/>
    <lineage>
        <taxon>Eukaryota</taxon>
        <taxon>Metazoa</taxon>
        <taxon>Spiralia</taxon>
        <taxon>Lophotrochozoa</taxon>
        <taxon>Mollusca</taxon>
        <taxon>Gastropoda</taxon>
        <taxon>Caenogastropoda</taxon>
        <taxon>Sorbeoconcha</taxon>
        <taxon>Cerithioidea</taxon>
        <taxon>Batillariidae</taxon>
        <taxon>Batillaria</taxon>
    </lineage>
</organism>
<keyword evidence="2 6" id="KW-0812">Transmembrane</keyword>
<dbReference type="InterPro" id="IPR000276">
    <property type="entry name" value="GPCR_Rhodpsn"/>
</dbReference>
<gene>
    <name evidence="8" type="ORF">BaRGS_00006438</name>
</gene>
<feature type="compositionally biased region" description="Low complexity" evidence="5">
    <location>
        <begin position="408"/>
        <end position="422"/>
    </location>
</feature>
<feature type="transmembrane region" description="Helical" evidence="6">
    <location>
        <begin position="200"/>
        <end position="219"/>
    </location>
</feature>
<evidence type="ECO:0000313" key="8">
    <source>
        <dbReference type="EMBL" id="KAK7502485.1"/>
    </source>
</evidence>
<feature type="transmembrane region" description="Helical" evidence="6">
    <location>
        <begin position="84"/>
        <end position="105"/>
    </location>
</feature>
<feature type="transmembrane region" description="Helical" evidence="6">
    <location>
        <begin position="258"/>
        <end position="283"/>
    </location>
</feature>
<comment type="caution">
    <text evidence="8">The sequence shown here is derived from an EMBL/GenBank/DDBJ whole genome shotgun (WGS) entry which is preliminary data.</text>
</comment>
<accession>A0ABD0LT43</accession>
<dbReference type="PROSITE" id="PS50262">
    <property type="entry name" value="G_PROTEIN_RECEP_F1_2"/>
    <property type="match status" value="1"/>
</dbReference>
<keyword evidence="9" id="KW-1185">Reference proteome</keyword>
<keyword evidence="4 6" id="KW-0472">Membrane</keyword>
<dbReference type="AlphaFoldDB" id="A0ABD0LT43"/>
<evidence type="ECO:0000256" key="2">
    <source>
        <dbReference type="ARBA" id="ARBA00022692"/>
    </source>
</evidence>
<feature type="compositionally biased region" description="Polar residues" evidence="5">
    <location>
        <begin position="397"/>
        <end position="407"/>
    </location>
</feature>
<comment type="subcellular location">
    <subcellularLocation>
        <location evidence="1">Membrane</location>
    </subcellularLocation>
</comment>
<dbReference type="EMBL" id="JACVVK020000026">
    <property type="protein sequence ID" value="KAK7502485.1"/>
    <property type="molecule type" value="Genomic_DNA"/>
</dbReference>
<dbReference type="PRINTS" id="PR00237">
    <property type="entry name" value="GPCRRHODOPSN"/>
</dbReference>
<evidence type="ECO:0000256" key="4">
    <source>
        <dbReference type="ARBA" id="ARBA00023136"/>
    </source>
</evidence>
<dbReference type="InterPro" id="IPR017452">
    <property type="entry name" value="GPCR_Rhodpsn_7TM"/>
</dbReference>
<feature type="transmembrane region" description="Helical" evidence="6">
    <location>
        <begin position="160"/>
        <end position="179"/>
    </location>
</feature>